<dbReference type="Pfam" id="PF04427">
    <property type="entry name" value="Brix"/>
    <property type="match status" value="1"/>
</dbReference>
<feature type="region of interest" description="Disordered" evidence="1">
    <location>
        <begin position="311"/>
        <end position="419"/>
    </location>
</feature>
<reference evidence="3 4" key="3">
    <citation type="journal article" date="2015" name="Genome Announc.">
        <title>Draft Genome Sequence of the Archiascomycetous Yeast Saitoella complicata.</title>
        <authorList>
            <person name="Yamauchi K."/>
            <person name="Kondo S."/>
            <person name="Hamamoto M."/>
            <person name="Takahashi Y."/>
            <person name="Ogura Y."/>
            <person name="Hayashi T."/>
            <person name="Nishida H."/>
        </authorList>
    </citation>
    <scope>NUCLEOTIDE SEQUENCE [LARGE SCALE GENOMIC DNA]</scope>
    <source>
        <strain evidence="3 4">NRRL Y-17804</strain>
    </source>
</reference>
<dbReference type="STRING" id="698492.A0A0E9NBX9"/>
<dbReference type="PANTHER" id="PTHR12661:SF5">
    <property type="entry name" value="SUPPRESSOR OF SWI4 1 HOMOLOG"/>
    <property type="match status" value="1"/>
</dbReference>
<organism evidence="3 4">
    <name type="scientific">Saitoella complicata (strain BCRC 22490 / CBS 7301 / JCM 7358 / NBRC 10748 / NRRL Y-17804)</name>
    <dbReference type="NCBI Taxonomy" id="698492"/>
    <lineage>
        <taxon>Eukaryota</taxon>
        <taxon>Fungi</taxon>
        <taxon>Dikarya</taxon>
        <taxon>Ascomycota</taxon>
        <taxon>Taphrinomycotina</taxon>
        <taxon>Taphrinomycotina incertae sedis</taxon>
        <taxon>Saitoella</taxon>
    </lineage>
</organism>
<dbReference type="PROSITE" id="PS50833">
    <property type="entry name" value="BRIX"/>
    <property type="match status" value="1"/>
</dbReference>
<keyword evidence="4" id="KW-1185">Reference proteome</keyword>
<evidence type="ECO:0000313" key="3">
    <source>
        <dbReference type="EMBL" id="GAO47323.1"/>
    </source>
</evidence>
<accession>A0A0E9NBX9</accession>
<dbReference type="PANTHER" id="PTHR12661">
    <property type="entry name" value="PETER PAN-RELATED"/>
    <property type="match status" value="1"/>
</dbReference>
<feature type="compositionally biased region" description="Basic residues" evidence="1">
    <location>
        <begin position="1"/>
        <end position="12"/>
    </location>
</feature>
<feature type="compositionally biased region" description="Basic and acidic residues" evidence="1">
    <location>
        <begin position="313"/>
        <end position="365"/>
    </location>
</feature>
<evidence type="ECO:0000259" key="2">
    <source>
        <dbReference type="PROSITE" id="PS50833"/>
    </source>
</evidence>
<dbReference type="GO" id="GO:0030687">
    <property type="term" value="C:preribosome, large subunit precursor"/>
    <property type="evidence" value="ECO:0007669"/>
    <property type="project" value="TreeGrafter"/>
</dbReference>
<sequence>MAKRRQKQRTHVKKDADATAAGQKIPKSMVIRTGANEIGASLSQLVRDFRRVMEPHTASRLKERKANRLKDFVTMAGPLGVTHLMLFSRSENGVNLRIARTPRGPTLHFKVSSYSLARDIQKTQRNPKSPGAEYLTPPLLVLNNFKASGGKDAPYETLLTSTFQNLFPPISAQHTSLASIRRVLLLHRDPNDPEGAIDLRHYAITTKAVGVGRGVRKLVNGDGVADLGRVKDIADYVLQQDAGYNSESEVEDDAKVEVKREDGGARRRGQGEGTQQRAIKLVELGPRMRLHLTKVVEGVCDGKVLHHAHIKKTAAEEREQERKHKEKIKLKEARRKEQADNVARKKAEKDAMKVKRDEARGRGEEVESEEEDEEMEDAIAEAEGWSDDDGEGSYDEMEGIDEMEEAAGAEEEEDGEESE</sequence>
<comment type="caution">
    <text evidence="3">The sequence shown here is derived from an EMBL/GenBank/DDBJ whole genome shotgun (WGS) entry which is preliminary data.</text>
</comment>
<dbReference type="OMA" id="KDYTVMT"/>
<feature type="compositionally biased region" description="Basic and acidic residues" evidence="1">
    <location>
        <begin position="253"/>
        <end position="265"/>
    </location>
</feature>
<dbReference type="EMBL" id="BACD03000008">
    <property type="protein sequence ID" value="GAO47323.1"/>
    <property type="molecule type" value="Genomic_DNA"/>
</dbReference>
<gene>
    <name evidence="3" type="ORF">G7K_1531-t1</name>
</gene>
<feature type="domain" description="Brix" evidence="2">
    <location>
        <begin position="28"/>
        <end position="301"/>
    </location>
</feature>
<dbReference type="InterPro" id="IPR045112">
    <property type="entry name" value="PPAN-like"/>
</dbReference>
<feature type="region of interest" description="Disordered" evidence="1">
    <location>
        <begin position="245"/>
        <end position="274"/>
    </location>
</feature>
<dbReference type="InterPro" id="IPR007109">
    <property type="entry name" value="Brix"/>
</dbReference>
<protein>
    <recommendedName>
        <fullName evidence="2">Brix domain-containing protein</fullName>
    </recommendedName>
</protein>
<reference evidence="3 4" key="1">
    <citation type="journal article" date="2011" name="J. Gen. Appl. Microbiol.">
        <title>Draft genome sequencing of the enigmatic yeast Saitoella complicata.</title>
        <authorList>
            <person name="Nishida H."/>
            <person name="Hamamoto M."/>
            <person name="Sugiyama J."/>
        </authorList>
    </citation>
    <scope>NUCLEOTIDE SEQUENCE [LARGE SCALE GENOMIC DNA]</scope>
    <source>
        <strain evidence="3 4">NRRL Y-17804</strain>
    </source>
</reference>
<dbReference type="GO" id="GO:0019843">
    <property type="term" value="F:rRNA binding"/>
    <property type="evidence" value="ECO:0007669"/>
    <property type="project" value="InterPro"/>
</dbReference>
<feature type="region of interest" description="Disordered" evidence="1">
    <location>
        <begin position="1"/>
        <end position="21"/>
    </location>
</feature>
<reference evidence="3 4" key="2">
    <citation type="journal article" date="2014" name="J. Gen. Appl. Microbiol.">
        <title>The early diverging ascomycetous budding yeast Saitoella complicata has three histone deacetylases belonging to the Clr6, Hos2, and Rpd3 lineages.</title>
        <authorList>
            <person name="Nishida H."/>
            <person name="Matsumoto T."/>
            <person name="Kondo S."/>
            <person name="Hamamoto M."/>
            <person name="Yoshikawa H."/>
        </authorList>
    </citation>
    <scope>NUCLEOTIDE SEQUENCE [LARGE SCALE GENOMIC DNA]</scope>
    <source>
        <strain evidence="3 4">NRRL Y-17804</strain>
    </source>
</reference>
<dbReference type="GO" id="GO:0006364">
    <property type="term" value="P:rRNA processing"/>
    <property type="evidence" value="ECO:0007669"/>
    <property type="project" value="InterPro"/>
</dbReference>
<evidence type="ECO:0000313" key="4">
    <source>
        <dbReference type="Proteomes" id="UP000033140"/>
    </source>
</evidence>
<dbReference type="Proteomes" id="UP000033140">
    <property type="component" value="Unassembled WGS sequence"/>
</dbReference>
<evidence type="ECO:0000256" key="1">
    <source>
        <dbReference type="SAM" id="MobiDB-lite"/>
    </source>
</evidence>
<dbReference type="AlphaFoldDB" id="A0A0E9NBX9"/>
<feature type="compositionally biased region" description="Acidic residues" evidence="1">
    <location>
        <begin position="366"/>
        <end position="419"/>
    </location>
</feature>
<name>A0A0E9NBX9_SAICN</name>
<dbReference type="GO" id="GO:0000027">
    <property type="term" value="P:ribosomal large subunit assembly"/>
    <property type="evidence" value="ECO:0007669"/>
    <property type="project" value="TreeGrafter"/>
</dbReference>
<dbReference type="SMART" id="SM00879">
    <property type="entry name" value="Brix"/>
    <property type="match status" value="1"/>
</dbReference>
<proteinExistence type="predicted"/>